<dbReference type="RefSeq" id="WP_379727764.1">
    <property type="nucleotide sequence ID" value="NZ_JBHRYJ010000003.1"/>
</dbReference>
<sequence>MSYFFYGTLCDPDVLRLVLGYRPSRRQFTPAILTGFRRKIAKGRRYPVLVPAPAGCIRGLVFQPGRPRDHERLAAYEGPDYAARRLPVRRLPDHEQAAGRACVFVAARSPRGGSCLPADFADWHPQQWQRRDKRRFLQSLLTQGPVPCAHP</sequence>
<dbReference type="PANTHER" id="PTHR31544">
    <property type="entry name" value="AIG2-LIKE PROTEIN D"/>
    <property type="match status" value="1"/>
</dbReference>
<comment type="caution">
    <text evidence="4">The sequence shown here is derived from an EMBL/GenBank/DDBJ whole genome shotgun (WGS) entry which is preliminary data.</text>
</comment>
<organism evidence="4 5">
    <name type="scientific">Ferrovibrio xuzhouensis</name>
    <dbReference type="NCBI Taxonomy" id="1576914"/>
    <lineage>
        <taxon>Bacteria</taxon>
        <taxon>Pseudomonadati</taxon>
        <taxon>Pseudomonadota</taxon>
        <taxon>Alphaproteobacteria</taxon>
        <taxon>Rhodospirillales</taxon>
        <taxon>Rhodospirillaceae</taxon>
        <taxon>Ferrovibrio</taxon>
    </lineage>
</organism>
<feature type="domain" description="Gamma-glutamylcyclotransferase AIG2-like" evidence="3">
    <location>
        <begin position="3"/>
        <end position="113"/>
    </location>
</feature>
<keyword evidence="5" id="KW-1185">Reference proteome</keyword>
<dbReference type="CDD" id="cd06661">
    <property type="entry name" value="GGCT_like"/>
    <property type="match status" value="1"/>
</dbReference>
<dbReference type="Gene3D" id="3.10.490.10">
    <property type="entry name" value="Gamma-glutamyl cyclotransferase-like"/>
    <property type="match status" value="1"/>
</dbReference>
<keyword evidence="1 4" id="KW-0808">Transferase</keyword>
<accession>A0ABV7VIE0</accession>
<dbReference type="EMBL" id="JBHRYJ010000003">
    <property type="protein sequence ID" value="MFC3676687.1"/>
    <property type="molecule type" value="Genomic_DNA"/>
</dbReference>
<dbReference type="Proteomes" id="UP001595711">
    <property type="component" value="Unassembled WGS sequence"/>
</dbReference>
<proteinExistence type="predicted"/>
<dbReference type="PANTHER" id="PTHR31544:SF4">
    <property type="entry name" value="GAMMA-GLUTAMYLCYCLOTRANSFERASE-RELATED"/>
    <property type="match status" value="1"/>
</dbReference>
<gene>
    <name evidence="4" type="ORF">ACFOOQ_14110</name>
</gene>
<evidence type="ECO:0000313" key="4">
    <source>
        <dbReference type="EMBL" id="MFC3676687.1"/>
    </source>
</evidence>
<keyword evidence="4" id="KW-0012">Acyltransferase</keyword>
<evidence type="ECO:0000256" key="1">
    <source>
        <dbReference type="ARBA" id="ARBA00022679"/>
    </source>
</evidence>
<evidence type="ECO:0000256" key="2">
    <source>
        <dbReference type="ARBA" id="ARBA00030602"/>
    </source>
</evidence>
<dbReference type="GO" id="GO:0016746">
    <property type="term" value="F:acyltransferase activity"/>
    <property type="evidence" value="ECO:0007669"/>
    <property type="project" value="UniProtKB-KW"/>
</dbReference>
<dbReference type="InterPro" id="IPR036568">
    <property type="entry name" value="GGCT-like_sf"/>
</dbReference>
<dbReference type="InterPro" id="IPR009288">
    <property type="entry name" value="AIG2-like_dom"/>
</dbReference>
<evidence type="ECO:0000313" key="5">
    <source>
        <dbReference type="Proteomes" id="UP001595711"/>
    </source>
</evidence>
<dbReference type="InterPro" id="IPR045038">
    <property type="entry name" value="AIG2-like"/>
</dbReference>
<dbReference type="InterPro" id="IPR013024">
    <property type="entry name" value="GGCT-like"/>
</dbReference>
<reference evidence="5" key="1">
    <citation type="journal article" date="2019" name="Int. J. Syst. Evol. Microbiol.">
        <title>The Global Catalogue of Microorganisms (GCM) 10K type strain sequencing project: providing services to taxonomists for standard genome sequencing and annotation.</title>
        <authorList>
            <consortium name="The Broad Institute Genomics Platform"/>
            <consortium name="The Broad Institute Genome Sequencing Center for Infectious Disease"/>
            <person name="Wu L."/>
            <person name="Ma J."/>
        </authorList>
    </citation>
    <scope>NUCLEOTIDE SEQUENCE [LARGE SCALE GENOMIC DNA]</scope>
    <source>
        <strain evidence="5">KCTC 42182</strain>
    </source>
</reference>
<evidence type="ECO:0000259" key="3">
    <source>
        <dbReference type="Pfam" id="PF06094"/>
    </source>
</evidence>
<dbReference type="Pfam" id="PF06094">
    <property type="entry name" value="GGACT"/>
    <property type="match status" value="1"/>
</dbReference>
<name>A0ABV7VIE0_9PROT</name>
<protein>
    <recommendedName>
        <fullName evidence="2">Putative gamma-glutamylcyclotransferase</fullName>
    </recommendedName>
</protein>
<dbReference type="SUPFAM" id="SSF110857">
    <property type="entry name" value="Gamma-glutamyl cyclotransferase-like"/>
    <property type="match status" value="1"/>
</dbReference>